<sequence length="460" mass="54112">MNIKESIYQFSPFWIQNYLCSAVGKKQIEERFNDVFFERLEQLNKTQYESASMIRSYKEEHVYDILRYVYDNVPFYKKSFMKQHLSYRDFKDINDLEKFPVLTKEDVRVNYKELVSLGYNSKKLIHSHTSGSSGKALDFFLTKDSIPYQWAVWWRFRNRFGVRWGDKHLNCTGKLVVPINVSRPPYWRINKPMNQWLINMQHLCLDKIKSIADMIDREQFVYISGYPSIIYALSSLMVEAGIQIKNPPRFIFSGAEKMYDNQKNIIQQAFPGIFITDHYGTSEGVINASKCKFGCYHEDYEFGHMECENPTYISKSEFRGELLGTGYSNLGMPFIRYRIGDSAIFSQESCACGLQSMVIKDIEGRSEDYVLTPEGTRIQRFDYLFKDTVEIRECQVIQRNLGEIIFRIVRRDNYRINTETRIKNDVMRMISPSIKVSFEYVDEISRTSNGKFKAVVSELK</sequence>
<reference evidence="2" key="1">
    <citation type="submission" date="2017-04" db="EMBL/GenBank/DDBJ databases">
        <title>Function of individual gut microbiota members based on whole genome sequencing of pure cultures obtained from chicken caecum.</title>
        <authorList>
            <person name="Medvecky M."/>
            <person name="Cejkova D."/>
            <person name="Polansky O."/>
            <person name="Karasova D."/>
            <person name="Kubasova T."/>
            <person name="Cizek A."/>
            <person name="Rychlik I."/>
        </authorList>
    </citation>
    <scope>NUCLEOTIDE SEQUENCE [LARGE SCALE GENOMIC DNA]</scope>
    <source>
        <strain evidence="2">An199</strain>
    </source>
</reference>
<organism evidence="1 2">
    <name type="scientific">Parabacteroides distasonis</name>
    <dbReference type="NCBI Taxonomy" id="823"/>
    <lineage>
        <taxon>Bacteria</taxon>
        <taxon>Pseudomonadati</taxon>
        <taxon>Bacteroidota</taxon>
        <taxon>Bacteroidia</taxon>
        <taxon>Bacteroidales</taxon>
        <taxon>Tannerellaceae</taxon>
        <taxon>Parabacteroides</taxon>
    </lineage>
</organism>
<protein>
    <submittedName>
        <fullName evidence="1">CoF synthetase</fullName>
    </submittedName>
</protein>
<name>A0A1Y4HZW5_PARDI</name>
<evidence type="ECO:0000313" key="2">
    <source>
        <dbReference type="Proteomes" id="UP000195950"/>
    </source>
</evidence>
<dbReference type="EMBL" id="NFJX01000037">
    <property type="protein sequence ID" value="OUP13574.1"/>
    <property type="molecule type" value="Genomic_DNA"/>
</dbReference>
<dbReference type="RefSeq" id="WP_087347161.1">
    <property type="nucleotide sequence ID" value="NZ_NFJX01000037.1"/>
</dbReference>
<dbReference type="InterPro" id="IPR053158">
    <property type="entry name" value="CapK_Type1_Caps_Biosynth"/>
</dbReference>
<proteinExistence type="predicted"/>
<dbReference type="PANTHER" id="PTHR36932:SF1">
    <property type="entry name" value="CAPSULAR POLYSACCHARIDE BIOSYNTHESIS PROTEIN"/>
    <property type="match status" value="1"/>
</dbReference>
<dbReference type="AlphaFoldDB" id="A0A1Y4HZW5"/>
<accession>A0A1Y4HZW5</accession>
<dbReference type="Proteomes" id="UP000195950">
    <property type="component" value="Unassembled WGS sequence"/>
</dbReference>
<dbReference type="Gene3D" id="3.40.50.12780">
    <property type="entry name" value="N-terminal domain of ligase-like"/>
    <property type="match status" value="1"/>
</dbReference>
<comment type="caution">
    <text evidence="1">The sequence shown here is derived from an EMBL/GenBank/DDBJ whole genome shotgun (WGS) entry which is preliminary data.</text>
</comment>
<evidence type="ECO:0000313" key="1">
    <source>
        <dbReference type="EMBL" id="OUP13574.1"/>
    </source>
</evidence>
<dbReference type="SUPFAM" id="SSF56801">
    <property type="entry name" value="Acetyl-CoA synthetase-like"/>
    <property type="match status" value="1"/>
</dbReference>
<dbReference type="PANTHER" id="PTHR36932">
    <property type="entry name" value="CAPSULAR POLYSACCHARIDE BIOSYNTHESIS PROTEIN"/>
    <property type="match status" value="1"/>
</dbReference>
<dbReference type="InterPro" id="IPR042099">
    <property type="entry name" value="ANL_N_sf"/>
</dbReference>
<gene>
    <name evidence="1" type="ORF">B5F32_20925</name>
</gene>